<dbReference type="AlphaFoldDB" id="A0A3D8K6C1"/>
<proteinExistence type="predicted"/>
<gene>
    <name evidence="2" type="ORF">DWV00_01135</name>
</gene>
<feature type="compositionally biased region" description="Low complexity" evidence="1">
    <location>
        <begin position="466"/>
        <end position="479"/>
    </location>
</feature>
<sequence length="499" mass="51109">MSIFSKIKHGLEDVGHDIAHAAKDVGHGLETAGKDIAKVGEGVVKGVEEVGKTLVSDTAQVAQHTLDAFDDVVHGQIKNALNQTKEAVQDLAKTAYDAGSATEQATVDSLAHMHLSKKMDKAMGKAEQGMKKIGQGIKTGVGMVATQLGKDAGTVGKDLAKTGNDLVHGRWQQALDDTVKTAQDGFNAAYDTSTALGHATVDSLANMHLSKGMDKAMGKVEKGYDALGNNVKSSVDQVGAEVVDGTEGAIKDTVQAGKDAVHGHWGAMASDLGNVGMDTLEVASDLSPEGAMAAVGTQMLENAHIGSQQLDETIGGAIHGNVAQTVKGVVKGVSEMEVGNEVQDKLGSLAAKVTPEGGSGSASSYAGVAAAGALGIAGSGGFSVGSKRSHASLEGEAGRTGGPSRMKISERFSTMTGRSGGKGRTVQHEQAAAGKTEDEKEKESKKADNAQNAANNTASQGGGDNGQLDQDMLDLFMLQAGMNRPDGSKKRRALLTGDA</sequence>
<name>A0A3D8K6C1_9BURK</name>
<organism evidence="2 3">
    <name type="scientific">Trinickia dinghuensis</name>
    <dbReference type="NCBI Taxonomy" id="2291023"/>
    <lineage>
        <taxon>Bacteria</taxon>
        <taxon>Pseudomonadati</taxon>
        <taxon>Pseudomonadota</taxon>
        <taxon>Betaproteobacteria</taxon>
        <taxon>Burkholderiales</taxon>
        <taxon>Burkholderiaceae</taxon>
        <taxon>Trinickia</taxon>
    </lineage>
</organism>
<evidence type="ECO:0000256" key="1">
    <source>
        <dbReference type="SAM" id="MobiDB-lite"/>
    </source>
</evidence>
<evidence type="ECO:0000313" key="2">
    <source>
        <dbReference type="EMBL" id="RDV00427.1"/>
    </source>
</evidence>
<feature type="region of interest" description="Disordered" evidence="1">
    <location>
        <begin position="384"/>
        <end position="499"/>
    </location>
</feature>
<comment type="caution">
    <text evidence="2">The sequence shown here is derived from an EMBL/GenBank/DDBJ whole genome shotgun (WGS) entry which is preliminary data.</text>
</comment>
<reference evidence="2 3" key="1">
    <citation type="submission" date="2018-08" db="EMBL/GenBank/DDBJ databases">
        <title>Paraburkholderia sp. DHOM06 isolated from forest soil.</title>
        <authorList>
            <person name="Gao Z.-H."/>
            <person name="Qiu L.-H."/>
        </authorList>
    </citation>
    <scope>NUCLEOTIDE SEQUENCE [LARGE SCALE GENOMIC DNA]</scope>
    <source>
        <strain evidence="2 3">DHOM06</strain>
    </source>
</reference>
<evidence type="ECO:0000313" key="3">
    <source>
        <dbReference type="Proteomes" id="UP000256838"/>
    </source>
</evidence>
<accession>A0A3D8K6C1</accession>
<dbReference type="OrthoDB" id="8779984at2"/>
<dbReference type="Proteomes" id="UP000256838">
    <property type="component" value="Unassembled WGS sequence"/>
</dbReference>
<feature type="compositionally biased region" description="Basic and acidic residues" evidence="1">
    <location>
        <begin position="435"/>
        <end position="448"/>
    </location>
</feature>
<keyword evidence="3" id="KW-1185">Reference proteome</keyword>
<protein>
    <submittedName>
        <fullName evidence="2">Uncharacterized protein</fullName>
    </submittedName>
</protein>
<dbReference type="EMBL" id="QRGA01000001">
    <property type="protein sequence ID" value="RDV00427.1"/>
    <property type="molecule type" value="Genomic_DNA"/>
</dbReference>
<dbReference type="RefSeq" id="WP_115531698.1">
    <property type="nucleotide sequence ID" value="NZ_QRGA01000001.1"/>
</dbReference>
<feature type="compositionally biased region" description="Low complexity" evidence="1">
    <location>
        <begin position="449"/>
        <end position="458"/>
    </location>
</feature>